<feature type="non-terminal residue" evidence="1">
    <location>
        <position position="525"/>
    </location>
</feature>
<dbReference type="InterPro" id="IPR011990">
    <property type="entry name" value="TPR-like_helical_dom_sf"/>
</dbReference>
<dbReference type="PANTHER" id="PTHR46082">
    <property type="entry name" value="ATP/GTP-BINDING PROTEIN-RELATED"/>
    <property type="match status" value="1"/>
</dbReference>
<gene>
    <name evidence="1" type="ORF">R3P38DRAFT_2400945</name>
</gene>
<dbReference type="PANTHER" id="PTHR46082:SF6">
    <property type="entry name" value="AAA+ ATPASE DOMAIN-CONTAINING PROTEIN-RELATED"/>
    <property type="match status" value="1"/>
</dbReference>
<dbReference type="EMBL" id="JAWWNJ010000064">
    <property type="protein sequence ID" value="KAK7012641.1"/>
    <property type="molecule type" value="Genomic_DNA"/>
</dbReference>
<keyword evidence="1" id="KW-0378">Hydrolase</keyword>
<protein>
    <submittedName>
        <fullName evidence="1">P-loop containing nucleoside triphosphate hydrolase protein</fullName>
    </submittedName>
</protein>
<dbReference type="Pfam" id="PF13374">
    <property type="entry name" value="TPR_10"/>
    <property type="match status" value="1"/>
</dbReference>
<proteinExistence type="predicted"/>
<dbReference type="Gene3D" id="1.25.40.10">
    <property type="entry name" value="Tetratricopeptide repeat domain"/>
    <property type="match status" value="1"/>
</dbReference>
<dbReference type="GO" id="GO:0043531">
    <property type="term" value="F:ADP binding"/>
    <property type="evidence" value="ECO:0007669"/>
    <property type="project" value="InterPro"/>
</dbReference>
<dbReference type="InterPro" id="IPR053137">
    <property type="entry name" value="NLR-like"/>
</dbReference>
<evidence type="ECO:0000313" key="1">
    <source>
        <dbReference type="EMBL" id="KAK7012641.1"/>
    </source>
</evidence>
<dbReference type="SUPFAM" id="SSF48452">
    <property type="entry name" value="TPR-like"/>
    <property type="match status" value="1"/>
</dbReference>
<name>A0AAW0AIV7_9AGAR</name>
<keyword evidence="2" id="KW-1185">Reference proteome</keyword>
<dbReference type="Pfam" id="PF13424">
    <property type="entry name" value="TPR_12"/>
    <property type="match status" value="1"/>
</dbReference>
<sequence length="525" mass="59419">IKDPKICPLPVPYFTGQQQILKKMFQYFRKDLGTRHIFVVHGRSGAGKTEVALKFIQNSQLKSHFSEIFYVDASCIQTLETDFKMIAPSVVGDSVNASLRWLASKHEEWLLFFDNADDGHLSISDFFPPCTFGNILITTRNREFCVHGAAFELSTMKIKDAQNLLLTLAREPIHKEEKDFALAIVKKLHCFALAVAQAGSYIHAHSTLKEFEPLYQNHHAKLQSHAEIQSQDIYSQAVYITWDLSYRKLSPPAKTSLQIFSQIHQEGITEEMFQNASLTGERLDDSNLQDEVARLLTDLGKTENGWNCLIFRERIRELQSCSLIKENLGDNSISIHPSVQHCTDCQDIKTIKKCVVGIIALSISFKAAQYIYKYKILPHINKQTELSIFMQNTMAADNITSMLEEQGQLAKVELLQIAICKRREQVLGKEHPLTLTSKANLASTYMNQGKWNDAKTLLTTLLEARQQVLGPKHPDTLISRESLAVAYSKLGQQEEALNLEFQVWAARECSLGKNHAATLHSLKNL</sequence>
<comment type="caution">
    <text evidence="1">The sequence shown here is derived from an EMBL/GenBank/DDBJ whole genome shotgun (WGS) entry which is preliminary data.</text>
</comment>
<dbReference type="Proteomes" id="UP001362999">
    <property type="component" value="Unassembled WGS sequence"/>
</dbReference>
<dbReference type="Gene3D" id="3.40.50.300">
    <property type="entry name" value="P-loop containing nucleotide triphosphate hydrolases"/>
    <property type="match status" value="1"/>
</dbReference>
<organism evidence="1 2">
    <name type="scientific">Favolaschia claudopus</name>
    <dbReference type="NCBI Taxonomy" id="2862362"/>
    <lineage>
        <taxon>Eukaryota</taxon>
        <taxon>Fungi</taxon>
        <taxon>Dikarya</taxon>
        <taxon>Basidiomycota</taxon>
        <taxon>Agaricomycotina</taxon>
        <taxon>Agaricomycetes</taxon>
        <taxon>Agaricomycetidae</taxon>
        <taxon>Agaricales</taxon>
        <taxon>Marasmiineae</taxon>
        <taxon>Mycenaceae</taxon>
        <taxon>Favolaschia</taxon>
    </lineage>
</organism>
<dbReference type="AlphaFoldDB" id="A0AAW0AIV7"/>
<dbReference type="InterPro" id="IPR027417">
    <property type="entry name" value="P-loop_NTPase"/>
</dbReference>
<dbReference type="GO" id="GO:0016787">
    <property type="term" value="F:hydrolase activity"/>
    <property type="evidence" value="ECO:0007669"/>
    <property type="project" value="UniProtKB-KW"/>
</dbReference>
<accession>A0AAW0AIV7</accession>
<dbReference type="SUPFAM" id="SSF52540">
    <property type="entry name" value="P-loop containing nucleoside triphosphate hydrolases"/>
    <property type="match status" value="1"/>
</dbReference>
<reference evidence="1 2" key="1">
    <citation type="journal article" date="2024" name="J Genomics">
        <title>Draft genome sequencing and assembly of Favolaschia claudopus CIRM-BRFM 2984 isolated from oak limbs.</title>
        <authorList>
            <person name="Navarro D."/>
            <person name="Drula E."/>
            <person name="Chaduli D."/>
            <person name="Cazenave R."/>
            <person name="Ahrendt S."/>
            <person name="Wang J."/>
            <person name="Lipzen A."/>
            <person name="Daum C."/>
            <person name="Barry K."/>
            <person name="Grigoriev I.V."/>
            <person name="Favel A."/>
            <person name="Rosso M.N."/>
            <person name="Martin F."/>
        </authorList>
    </citation>
    <scope>NUCLEOTIDE SEQUENCE [LARGE SCALE GENOMIC DNA]</scope>
    <source>
        <strain evidence="1 2">CIRM-BRFM 2984</strain>
    </source>
</reference>
<evidence type="ECO:0000313" key="2">
    <source>
        <dbReference type="Proteomes" id="UP001362999"/>
    </source>
</evidence>
<feature type="non-terminal residue" evidence="1">
    <location>
        <position position="1"/>
    </location>
</feature>